<dbReference type="InterPro" id="IPR033656">
    <property type="entry name" value="HisRS_anticodon"/>
</dbReference>
<keyword evidence="6 10" id="KW-0067">ATP-binding</keyword>
<dbReference type="CDD" id="cd00859">
    <property type="entry name" value="HisRS_anticodon"/>
    <property type="match status" value="1"/>
</dbReference>
<evidence type="ECO:0000256" key="8">
    <source>
        <dbReference type="ARBA" id="ARBA00023146"/>
    </source>
</evidence>
<dbReference type="Proteomes" id="UP001501218">
    <property type="component" value="Unassembled WGS sequence"/>
</dbReference>
<feature type="domain" description="Aminoacyl-transfer RNA synthetases class-II family profile" evidence="11">
    <location>
        <begin position="23"/>
        <end position="312"/>
    </location>
</feature>
<dbReference type="InterPro" id="IPR036621">
    <property type="entry name" value="Anticodon-bd_dom_sf"/>
</dbReference>
<dbReference type="PANTHER" id="PTHR43707">
    <property type="entry name" value="HISTIDYL-TRNA SYNTHETASE"/>
    <property type="match status" value="1"/>
</dbReference>
<comment type="catalytic activity">
    <reaction evidence="9 10">
        <text>tRNA(His) + L-histidine + ATP = L-histidyl-tRNA(His) + AMP + diphosphate + H(+)</text>
        <dbReference type="Rhea" id="RHEA:17313"/>
        <dbReference type="Rhea" id="RHEA-COMP:9665"/>
        <dbReference type="Rhea" id="RHEA-COMP:9689"/>
        <dbReference type="ChEBI" id="CHEBI:15378"/>
        <dbReference type="ChEBI" id="CHEBI:30616"/>
        <dbReference type="ChEBI" id="CHEBI:33019"/>
        <dbReference type="ChEBI" id="CHEBI:57595"/>
        <dbReference type="ChEBI" id="CHEBI:78442"/>
        <dbReference type="ChEBI" id="CHEBI:78527"/>
        <dbReference type="ChEBI" id="CHEBI:456215"/>
        <dbReference type="EC" id="6.1.1.21"/>
    </reaction>
</comment>
<reference evidence="12 13" key="1">
    <citation type="journal article" date="2019" name="Int. J. Syst. Evol. Microbiol.">
        <title>The Global Catalogue of Microorganisms (GCM) 10K type strain sequencing project: providing services to taxonomists for standard genome sequencing and annotation.</title>
        <authorList>
            <consortium name="The Broad Institute Genomics Platform"/>
            <consortium name="The Broad Institute Genome Sequencing Center for Infectious Disease"/>
            <person name="Wu L."/>
            <person name="Ma J."/>
        </authorList>
    </citation>
    <scope>NUCLEOTIDE SEQUENCE [LARGE SCALE GENOMIC DNA]</scope>
    <source>
        <strain evidence="12 13">JCM 16221</strain>
    </source>
</reference>
<gene>
    <name evidence="10 12" type="primary">hisS</name>
    <name evidence="12" type="ORF">GCM10009854_23370</name>
</gene>
<dbReference type="PROSITE" id="PS50862">
    <property type="entry name" value="AA_TRNA_LIGASE_II"/>
    <property type="match status" value="1"/>
</dbReference>
<proteinExistence type="inferred from homology"/>
<evidence type="ECO:0000259" key="11">
    <source>
        <dbReference type="PROSITE" id="PS50862"/>
    </source>
</evidence>
<evidence type="ECO:0000256" key="10">
    <source>
        <dbReference type="HAMAP-Rule" id="MF_00127"/>
    </source>
</evidence>
<keyword evidence="5 10" id="KW-0547">Nucleotide-binding</keyword>
<comment type="subcellular location">
    <subcellularLocation>
        <location evidence="10">Cytoplasm</location>
    </subcellularLocation>
</comment>
<evidence type="ECO:0000256" key="2">
    <source>
        <dbReference type="ARBA" id="ARBA00011738"/>
    </source>
</evidence>
<evidence type="ECO:0000256" key="5">
    <source>
        <dbReference type="ARBA" id="ARBA00022741"/>
    </source>
</evidence>
<dbReference type="RefSeq" id="WP_344130064.1">
    <property type="nucleotide sequence ID" value="NZ_BAAARA010000007.1"/>
</dbReference>
<dbReference type="SUPFAM" id="SSF55681">
    <property type="entry name" value="Class II aaRS and biotin synthetases"/>
    <property type="match status" value="1"/>
</dbReference>
<dbReference type="Gene3D" id="3.40.50.800">
    <property type="entry name" value="Anticodon-binding domain"/>
    <property type="match status" value="1"/>
</dbReference>
<dbReference type="InterPro" id="IPR004154">
    <property type="entry name" value="Anticodon-bd"/>
</dbReference>
<dbReference type="InterPro" id="IPR006195">
    <property type="entry name" value="aa-tRNA-synth_II"/>
</dbReference>
<keyword evidence="3 10" id="KW-0963">Cytoplasm</keyword>
<evidence type="ECO:0000313" key="12">
    <source>
        <dbReference type="EMBL" id="GAA2345828.1"/>
    </source>
</evidence>
<dbReference type="Gene3D" id="3.30.930.10">
    <property type="entry name" value="Bira Bifunctional Protein, Domain 2"/>
    <property type="match status" value="1"/>
</dbReference>
<evidence type="ECO:0000256" key="4">
    <source>
        <dbReference type="ARBA" id="ARBA00022598"/>
    </source>
</evidence>
<dbReference type="EC" id="6.1.1.21" evidence="10"/>
<evidence type="ECO:0000256" key="1">
    <source>
        <dbReference type="ARBA" id="ARBA00008226"/>
    </source>
</evidence>
<evidence type="ECO:0000256" key="9">
    <source>
        <dbReference type="ARBA" id="ARBA00047639"/>
    </source>
</evidence>
<dbReference type="GO" id="GO:0016874">
    <property type="term" value="F:ligase activity"/>
    <property type="evidence" value="ECO:0007669"/>
    <property type="project" value="UniProtKB-KW"/>
</dbReference>
<name>A0ABN3G7J3_9PSEU</name>
<comment type="similarity">
    <text evidence="1 10">Belongs to the class-II aminoacyl-tRNA synthetase family.</text>
</comment>
<keyword evidence="13" id="KW-1185">Reference proteome</keyword>
<evidence type="ECO:0000256" key="3">
    <source>
        <dbReference type="ARBA" id="ARBA00022490"/>
    </source>
</evidence>
<evidence type="ECO:0000313" key="13">
    <source>
        <dbReference type="Proteomes" id="UP001501218"/>
    </source>
</evidence>
<dbReference type="HAMAP" id="MF_00127">
    <property type="entry name" value="His_tRNA_synth"/>
    <property type="match status" value="1"/>
</dbReference>
<dbReference type="InterPro" id="IPR045864">
    <property type="entry name" value="aa-tRNA-synth_II/BPL/LPL"/>
</dbReference>
<comment type="subunit">
    <text evidence="2 10">Homodimer.</text>
</comment>
<dbReference type="InterPro" id="IPR041715">
    <property type="entry name" value="HisRS-like_core"/>
</dbReference>
<evidence type="ECO:0000256" key="7">
    <source>
        <dbReference type="ARBA" id="ARBA00022917"/>
    </source>
</evidence>
<comment type="caution">
    <text evidence="12">The sequence shown here is derived from an EMBL/GenBank/DDBJ whole genome shotgun (WGS) entry which is preliminary data.</text>
</comment>
<keyword evidence="4 10" id="KW-0436">Ligase</keyword>
<keyword evidence="8 10" id="KW-0030">Aminoacyl-tRNA synthetase</keyword>
<organism evidence="12 13">
    <name type="scientific">Saccharopolyspora halophila</name>
    <dbReference type="NCBI Taxonomy" id="405551"/>
    <lineage>
        <taxon>Bacteria</taxon>
        <taxon>Bacillati</taxon>
        <taxon>Actinomycetota</taxon>
        <taxon>Actinomycetes</taxon>
        <taxon>Pseudonocardiales</taxon>
        <taxon>Pseudonocardiaceae</taxon>
        <taxon>Saccharopolyspora</taxon>
    </lineage>
</organism>
<dbReference type="SUPFAM" id="SSF52954">
    <property type="entry name" value="Class II aaRS ABD-related"/>
    <property type="match status" value="1"/>
</dbReference>
<dbReference type="InterPro" id="IPR004516">
    <property type="entry name" value="HisRS/HisZ"/>
</dbReference>
<protein>
    <recommendedName>
        <fullName evidence="10">Histidine--tRNA ligase</fullName>
        <ecNumber evidence="10">6.1.1.21</ecNumber>
    </recommendedName>
    <alternativeName>
        <fullName evidence="10">Histidyl-tRNA synthetase</fullName>
        <shortName evidence="10">HisRS</shortName>
    </alternativeName>
</protein>
<dbReference type="PIRSF" id="PIRSF001549">
    <property type="entry name" value="His-tRNA_synth"/>
    <property type="match status" value="1"/>
</dbReference>
<dbReference type="Pfam" id="PF03129">
    <property type="entry name" value="HGTP_anticodon"/>
    <property type="match status" value="1"/>
</dbReference>
<evidence type="ECO:0000256" key="6">
    <source>
        <dbReference type="ARBA" id="ARBA00022840"/>
    </source>
</evidence>
<dbReference type="EMBL" id="BAAARA010000007">
    <property type="protein sequence ID" value="GAA2345828.1"/>
    <property type="molecule type" value="Genomic_DNA"/>
</dbReference>
<dbReference type="InterPro" id="IPR015807">
    <property type="entry name" value="His-tRNA-ligase"/>
</dbReference>
<keyword evidence="7 10" id="KW-0648">Protein biosynthesis</keyword>
<accession>A0ABN3G7J3</accession>
<dbReference type="NCBIfam" id="TIGR00442">
    <property type="entry name" value="hisS"/>
    <property type="match status" value="1"/>
</dbReference>
<dbReference type="PANTHER" id="PTHR43707:SF1">
    <property type="entry name" value="HISTIDINE--TRNA LIGASE, MITOCHONDRIAL-RELATED"/>
    <property type="match status" value="1"/>
</dbReference>
<dbReference type="Pfam" id="PF13393">
    <property type="entry name" value="tRNA-synt_His"/>
    <property type="match status" value="1"/>
</dbReference>
<sequence length="420" mass="45667">MSEFNAPKGIPEYYPPESAGFLAVREAFSDAARRAGYGYIELPLFEDTSLFARGVGESTDVVSKEMYTFADRGGRSVTLRPEGTAGVIRSVIEHGLDRGQLPVKLYYSGAFFRYERPQAGRYRQLQQVGVEAIGVDDPALDAEVIAIADEAYRRLGITGHRIELTSLGDSTCRPPYRAKLQEFLAKLPLDEETRRRAELNPLRVLDDKRPEVREMMADAPLMVDHLSAEAKEHYEEVKSHLIDLGVAFTENPRMVRGLDYYTKTTFEFVHDGLGSQSGIGGGGRYDGLMSELGGQELSGIGFGLGVDRTLLACQAEGLAVGDQARCDVYCVPMGETAKRKLVEAAGGLRDAGVRVDLAYGGKGLKGAMKAADRSGARFALVVGERDLESGSAQLKELATGEQRQVSLDSLVSGVREALGR</sequence>
<dbReference type="CDD" id="cd00773">
    <property type="entry name" value="HisRS-like_core"/>
    <property type="match status" value="1"/>
</dbReference>